<reference evidence="2 3" key="1">
    <citation type="submission" date="2020-01" db="EMBL/GenBank/DDBJ databases">
        <title>Complete genome sequence of Chitinophaga sp. H33E-04 isolated from quinoa roots.</title>
        <authorList>
            <person name="Weon H.-Y."/>
            <person name="Lee S.A."/>
        </authorList>
    </citation>
    <scope>NUCLEOTIDE SEQUENCE [LARGE SCALE GENOMIC DNA]</scope>
    <source>
        <strain evidence="2 3">H33E-04</strain>
    </source>
</reference>
<dbReference type="EMBL" id="CP048113">
    <property type="protein sequence ID" value="QHS60873.1"/>
    <property type="molecule type" value="Genomic_DNA"/>
</dbReference>
<accession>A0A6B9ZJT0</accession>
<feature type="transmembrane region" description="Helical" evidence="1">
    <location>
        <begin position="91"/>
        <end position="109"/>
    </location>
</feature>
<gene>
    <name evidence="2" type="ORF">GWR21_15105</name>
</gene>
<keyword evidence="1" id="KW-0812">Transmembrane</keyword>
<dbReference type="Proteomes" id="UP000476411">
    <property type="component" value="Chromosome"/>
</dbReference>
<evidence type="ECO:0000256" key="1">
    <source>
        <dbReference type="SAM" id="Phobius"/>
    </source>
</evidence>
<keyword evidence="1" id="KW-0472">Membrane</keyword>
<evidence type="ECO:0000313" key="3">
    <source>
        <dbReference type="Proteomes" id="UP000476411"/>
    </source>
</evidence>
<protein>
    <submittedName>
        <fullName evidence="2">Uncharacterized protein</fullName>
    </submittedName>
</protein>
<keyword evidence="3" id="KW-1185">Reference proteome</keyword>
<sequence>MMVSAIFTLYFFVIVIRLLISPPDESLSLPQWPIVASSILILTAAIVVFLMAFMVLMGWKWAIRFNWAVFAIWVAFAALTVVMAGKFALELMAPTAIAFLPYWIMLFRIQRKWER</sequence>
<evidence type="ECO:0000313" key="2">
    <source>
        <dbReference type="EMBL" id="QHS60873.1"/>
    </source>
</evidence>
<dbReference type="RefSeq" id="WP_162332556.1">
    <property type="nucleotide sequence ID" value="NZ_CP048113.1"/>
</dbReference>
<proteinExistence type="predicted"/>
<dbReference type="AlphaFoldDB" id="A0A6B9ZJT0"/>
<feature type="transmembrane region" description="Helical" evidence="1">
    <location>
        <begin position="65"/>
        <end position="85"/>
    </location>
</feature>
<dbReference type="KEGG" id="chih:GWR21_15105"/>
<name>A0A6B9ZJT0_9BACT</name>
<feature type="transmembrane region" description="Helical" evidence="1">
    <location>
        <begin position="34"/>
        <end position="58"/>
    </location>
</feature>
<keyword evidence="1" id="KW-1133">Transmembrane helix</keyword>
<organism evidence="2 3">
    <name type="scientific">Chitinophaga agri</name>
    <dbReference type="NCBI Taxonomy" id="2703787"/>
    <lineage>
        <taxon>Bacteria</taxon>
        <taxon>Pseudomonadati</taxon>
        <taxon>Bacteroidota</taxon>
        <taxon>Chitinophagia</taxon>
        <taxon>Chitinophagales</taxon>
        <taxon>Chitinophagaceae</taxon>
        <taxon>Chitinophaga</taxon>
    </lineage>
</organism>